<dbReference type="GO" id="GO:0006434">
    <property type="term" value="P:seryl-tRNA aminoacylation"/>
    <property type="evidence" value="ECO:0007669"/>
    <property type="project" value="InterPro"/>
</dbReference>
<dbReference type="PANTHER" id="PTHR11778">
    <property type="entry name" value="SERYL-TRNA SYNTHETASE"/>
    <property type="match status" value="1"/>
</dbReference>
<evidence type="ECO:0000256" key="4">
    <source>
        <dbReference type="ARBA" id="ARBA00022741"/>
    </source>
</evidence>
<protein>
    <recommendedName>
        <fullName evidence="2">serine--tRNA ligase</fullName>
        <ecNumber evidence="2">6.1.1.11</ecNumber>
    </recommendedName>
    <alternativeName>
        <fullName evidence="8">Seryl-tRNA synthetase</fullName>
    </alternativeName>
</protein>
<feature type="coiled-coil region" evidence="11">
    <location>
        <begin position="66"/>
        <end position="100"/>
    </location>
</feature>
<evidence type="ECO:0000256" key="5">
    <source>
        <dbReference type="ARBA" id="ARBA00022840"/>
    </source>
</evidence>
<feature type="binding site" evidence="9">
    <location>
        <position position="393"/>
    </location>
    <ligand>
        <name>L-serine</name>
        <dbReference type="ChEBI" id="CHEBI:33384"/>
    </ligand>
</feature>
<evidence type="ECO:0000256" key="8">
    <source>
        <dbReference type="ARBA" id="ARBA00031113"/>
    </source>
</evidence>
<dbReference type="GO" id="GO:0005524">
    <property type="term" value="F:ATP binding"/>
    <property type="evidence" value="ECO:0007669"/>
    <property type="project" value="UniProtKB-KW"/>
</dbReference>
<evidence type="ECO:0000256" key="7">
    <source>
        <dbReference type="ARBA" id="ARBA00023146"/>
    </source>
</evidence>
<dbReference type="InterPro" id="IPR002317">
    <property type="entry name" value="Ser-tRNA-ligase_type_1"/>
</dbReference>
<dbReference type="InterPro" id="IPR033729">
    <property type="entry name" value="SerRS_core"/>
</dbReference>
<organism evidence="13">
    <name type="scientific">Fonticula alba</name>
    <name type="common">Slime mold</name>
    <dbReference type="NCBI Taxonomy" id="691883"/>
    <lineage>
        <taxon>Eukaryota</taxon>
        <taxon>Rotosphaerida</taxon>
        <taxon>Fonticulaceae</taxon>
        <taxon>Fonticula</taxon>
    </lineage>
</organism>
<dbReference type="OrthoDB" id="10264585at2759"/>
<dbReference type="GeneID" id="20525503"/>
<dbReference type="GO" id="GO:0004828">
    <property type="term" value="F:serine-tRNA ligase activity"/>
    <property type="evidence" value="ECO:0007669"/>
    <property type="project" value="UniProtKB-EC"/>
</dbReference>
<dbReference type="InterPro" id="IPR010978">
    <property type="entry name" value="tRNA-bd_arm"/>
</dbReference>
<dbReference type="NCBIfam" id="TIGR00414">
    <property type="entry name" value="serS"/>
    <property type="match status" value="1"/>
</dbReference>
<evidence type="ECO:0000256" key="2">
    <source>
        <dbReference type="ARBA" id="ARBA00012840"/>
    </source>
</evidence>
<gene>
    <name evidence="13" type="ORF">H696_00778</name>
</gene>
<evidence type="ECO:0000259" key="12">
    <source>
        <dbReference type="PROSITE" id="PS50862"/>
    </source>
</evidence>
<dbReference type="STRING" id="691883.A0A058ZI87"/>
<keyword evidence="3" id="KW-0436">Ligase</keyword>
<dbReference type="Gene3D" id="1.10.287.40">
    <property type="entry name" value="Serine-tRNA synthetase, tRNA binding domain"/>
    <property type="match status" value="1"/>
</dbReference>
<evidence type="ECO:0000256" key="6">
    <source>
        <dbReference type="ARBA" id="ARBA00022917"/>
    </source>
</evidence>
<keyword evidence="6" id="KW-0648">Protein biosynthesis</keyword>
<proteinExistence type="inferred from homology"/>
<dbReference type="FunFam" id="3.30.930.10:FF:000026">
    <property type="entry name" value="Seryl-tRNA synthetase, cytoplasmic"/>
    <property type="match status" value="1"/>
</dbReference>
<evidence type="ECO:0000256" key="11">
    <source>
        <dbReference type="SAM" id="Coils"/>
    </source>
</evidence>
<keyword evidence="4" id="KW-0547">Nucleotide-binding</keyword>
<name>A0A058ZI87_FONAL</name>
<dbReference type="SUPFAM" id="SSF46589">
    <property type="entry name" value="tRNA-binding arm"/>
    <property type="match status" value="1"/>
</dbReference>
<accession>A0A058ZI87</accession>
<keyword evidence="11" id="KW-0175">Coiled coil</keyword>
<evidence type="ECO:0000256" key="1">
    <source>
        <dbReference type="ARBA" id="ARBA00010728"/>
    </source>
</evidence>
<keyword evidence="14" id="KW-1185">Reference proteome</keyword>
<dbReference type="EMBL" id="KB932201">
    <property type="protein sequence ID" value="KCV73237.1"/>
    <property type="molecule type" value="Genomic_DNA"/>
</dbReference>
<dbReference type="InterPro" id="IPR006195">
    <property type="entry name" value="aa-tRNA-synth_II"/>
</dbReference>
<evidence type="ECO:0000313" key="13">
    <source>
        <dbReference type="EMBL" id="KCV73237.1"/>
    </source>
</evidence>
<dbReference type="Proteomes" id="UP000030693">
    <property type="component" value="Unassembled WGS sequence"/>
</dbReference>
<dbReference type="CDD" id="cd00770">
    <property type="entry name" value="SerRS_core"/>
    <property type="match status" value="1"/>
</dbReference>
<dbReference type="PRINTS" id="PR00981">
    <property type="entry name" value="TRNASYNTHSER"/>
</dbReference>
<feature type="binding site" evidence="9">
    <location>
        <position position="293"/>
    </location>
    <ligand>
        <name>L-serine</name>
        <dbReference type="ChEBI" id="CHEBI:33384"/>
    </ligand>
</feature>
<feature type="binding site" evidence="10">
    <location>
        <begin position="357"/>
        <end position="360"/>
    </location>
    <ligand>
        <name>ATP</name>
        <dbReference type="ChEBI" id="CHEBI:30616"/>
    </ligand>
</feature>
<dbReference type="SUPFAM" id="SSF55681">
    <property type="entry name" value="Class II aaRS and biotin synthetases"/>
    <property type="match status" value="1"/>
</dbReference>
<dbReference type="AlphaFoldDB" id="A0A058ZI87"/>
<evidence type="ECO:0000256" key="10">
    <source>
        <dbReference type="PIRSR" id="PIRSR001529-2"/>
    </source>
</evidence>
<dbReference type="RefSeq" id="XP_009492938.1">
    <property type="nucleotide sequence ID" value="XM_009494663.1"/>
</dbReference>
<sequence length="454" mass="52097">MLDINLLRADKGGNPELVKEWQRKRGKDVNEVDAIIELDTKWISLRYDVDQFNKQINAVQKKIGAAMKAKEACDELLEEKKSLEAQRADVTTNMNDTQTELNRRLKALGNMVHDTVPDSQTEDDNVMERFWPEELKEGTRREDFLFHFEVLERLDGYDPERGQKIAGHRGYFLKNWGVILNQALINYGIAFLRKRQYDILQTPFMMNQDIMAETAQLEEFDEALYKITGAGADKYLIATSEQPISAYHRGEWLEPKSLPLRYGGVSTCFRKEAGAHGKDTWGIFRVHQFEKVEQFIFCAPDKSWEMFDEMIGSAEEFYQSLEIPYRVVNIASGALNNAAAKKLDLEAWFPAFGAYRELVSCSNCTDYQSRNLEIRYGNKTMHGKDKVYVHCLNATLTATERTLCCLLENYQTPEGLRVPTVLQPFVGVDFIPYVKPLLKKRQLTELATAPAPTN</sequence>
<feature type="site" description="Important for serine binding" evidence="9">
    <location>
        <position position="395"/>
    </location>
</feature>
<dbReference type="PROSITE" id="PS50862">
    <property type="entry name" value="AA_TRNA_LIGASE_II"/>
    <property type="match status" value="1"/>
</dbReference>
<feature type="binding site" evidence="10">
    <location>
        <begin position="270"/>
        <end position="272"/>
    </location>
    <ligand>
        <name>ATP</name>
        <dbReference type="ChEBI" id="CHEBI:30616"/>
    </ligand>
</feature>
<comment type="similarity">
    <text evidence="1">Belongs to the class-II aminoacyl-tRNA synthetase family. Type-1 seryl-tRNA synthetase subfamily.</text>
</comment>
<dbReference type="InterPro" id="IPR015866">
    <property type="entry name" value="Ser-tRNA-synth_1_N"/>
</dbReference>
<dbReference type="InterPro" id="IPR042103">
    <property type="entry name" value="SerRS_1_N_sf"/>
</dbReference>
<feature type="domain" description="Aminoacyl-transfer RNA synthetases class-II family profile" evidence="12">
    <location>
        <begin position="143"/>
        <end position="419"/>
    </location>
</feature>
<evidence type="ECO:0000256" key="9">
    <source>
        <dbReference type="PIRSR" id="PIRSR001529-1"/>
    </source>
</evidence>
<reference evidence="13" key="1">
    <citation type="submission" date="2013-04" db="EMBL/GenBank/DDBJ databases">
        <title>The Genome Sequence of Fonticula alba ATCC 38817.</title>
        <authorList>
            <consortium name="The Broad Institute Genomics Platform"/>
            <person name="Russ C."/>
            <person name="Cuomo C."/>
            <person name="Burger G."/>
            <person name="Gray M.W."/>
            <person name="Holland P.W.H."/>
            <person name="King N."/>
            <person name="Lang F.B.F."/>
            <person name="Roger A.J."/>
            <person name="Ruiz-Trillo I."/>
            <person name="Brown M."/>
            <person name="Walker B."/>
            <person name="Young S."/>
            <person name="Zeng Q."/>
            <person name="Gargeya S."/>
            <person name="Fitzgerald M."/>
            <person name="Haas B."/>
            <person name="Abouelleil A."/>
            <person name="Allen A.W."/>
            <person name="Alvarado L."/>
            <person name="Arachchi H.M."/>
            <person name="Berlin A.M."/>
            <person name="Chapman S.B."/>
            <person name="Gainer-Dewar J."/>
            <person name="Goldberg J."/>
            <person name="Griggs A."/>
            <person name="Gujja S."/>
            <person name="Hansen M."/>
            <person name="Howarth C."/>
            <person name="Imamovic A."/>
            <person name="Ireland A."/>
            <person name="Larimer J."/>
            <person name="McCowan C."/>
            <person name="Murphy C."/>
            <person name="Pearson M."/>
            <person name="Poon T.W."/>
            <person name="Priest M."/>
            <person name="Roberts A."/>
            <person name="Saif S."/>
            <person name="Shea T."/>
            <person name="Sisk P."/>
            <person name="Sykes S."/>
            <person name="Wortman J."/>
            <person name="Nusbaum C."/>
            <person name="Birren B."/>
        </authorList>
    </citation>
    <scope>NUCLEOTIDE SEQUENCE [LARGE SCALE GENOMIC DNA]</scope>
    <source>
        <strain evidence="13">ATCC 38817</strain>
    </source>
</reference>
<dbReference type="Gene3D" id="3.30.930.10">
    <property type="entry name" value="Bira Bifunctional Protein, Domain 2"/>
    <property type="match status" value="1"/>
</dbReference>
<keyword evidence="7 13" id="KW-0030">Aminoacyl-tRNA synthetase</keyword>
<dbReference type="Pfam" id="PF00587">
    <property type="entry name" value="tRNA-synt_2b"/>
    <property type="match status" value="1"/>
</dbReference>
<dbReference type="PIRSF" id="PIRSF001529">
    <property type="entry name" value="Ser-tRNA-synth_IIa"/>
    <property type="match status" value="1"/>
</dbReference>
<feature type="binding site" evidence="9">
    <location>
        <position position="239"/>
    </location>
    <ligand>
        <name>L-serine</name>
        <dbReference type="ChEBI" id="CHEBI:33384"/>
    </ligand>
</feature>
<dbReference type="eggNOG" id="KOG2509">
    <property type="taxonomic scope" value="Eukaryota"/>
</dbReference>
<dbReference type="InterPro" id="IPR045864">
    <property type="entry name" value="aa-tRNA-synth_II/BPL/LPL"/>
</dbReference>
<dbReference type="Pfam" id="PF02403">
    <property type="entry name" value="Seryl_tRNA_N"/>
    <property type="match status" value="1"/>
</dbReference>
<dbReference type="EC" id="6.1.1.11" evidence="2"/>
<dbReference type="InterPro" id="IPR002314">
    <property type="entry name" value="aa-tRNA-synt_IIb"/>
</dbReference>
<evidence type="ECO:0000313" key="14">
    <source>
        <dbReference type="Proteomes" id="UP000030693"/>
    </source>
</evidence>
<evidence type="ECO:0000256" key="3">
    <source>
        <dbReference type="ARBA" id="ARBA00022598"/>
    </source>
</evidence>
<feature type="binding site" evidence="10">
    <location>
        <begin position="286"/>
        <end position="289"/>
    </location>
    <ligand>
        <name>ATP</name>
        <dbReference type="ChEBI" id="CHEBI:30616"/>
    </ligand>
</feature>
<feature type="binding site" evidence="9">
    <location>
        <position position="270"/>
    </location>
    <ligand>
        <name>L-serine</name>
        <dbReference type="ChEBI" id="CHEBI:33384"/>
    </ligand>
</feature>
<dbReference type="OMA" id="GYTPCFR"/>
<keyword evidence="5 10" id="KW-0067">ATP-binding</keyword>